<accession>A0A382LJG8</accession>
<organism evidence="1">
    <name type="scientific">marine metagenome</name>
    <dbReference type="NCBI Taxonomy" id="408172"/>
    <lineage>
        <taxon>unclassified sequences</taxon>
        <taxon>metagenomes</taxon>
        <taxon>ecological metagenomes</taxon>
    </lineage>
</organism>
<proteinExistence type="predicted"/>
<evidence type="ECO:0000313" key="1">
    <source>
        <dbReference type="EMBL" id="SVC36780.1"/>
    </source>
</evidence>
<dbReference type="AlphaFoldDB" id="A0A382LJG8"/>
<feature type="non-terminal residue" evidence="1">
    <location>
        <position position="74"/>
    </location>
</feature>
<dbReference type="EMBL" id="UINC01087430">
    <property type="protein sequence ID" value="SVC36780.1"/>
    <property type="molecule type" value="Genomic_DNA"/>
</dbReference>
<feature type="non-terminal residue" evidence="1">
    <location>
        <position position="1"/>
    </location>
</feature>
<protein>
    <submittedName>
        <fullName evidence="1">Uncharacterized protein</fullName>
    </submittedName>
</protein>
<name>A0A382LJG8_9ZZZZ</name>
<sequence length="74" mass="7803">VRLVADDKAIAGKGRGGHAHATGVVDADQPVLFTGLENVRVTGFAQRKDMAAVCPGRCSEAGRLVRVNPFLVEM</sequence>
<reference evidence="1" key="1">
    <citation type="submission" date="2018-05" db="EMBL/GenBank/DDBJ databases">
        <authorList>
            <person name="Lanie J.A."/>
            <person name="Ng W.-L."/>
            <person name="Kazmierczak K.M."/>
            <person name="Andrzejewski T.M."/>
            <person name="Davidsen T.M."/>
            <person name="Wayne K.J."/>
            <person name="Tettelin H."/>
            <person name="Glass J.I."/>
            <person name="Rusch D."/>
            <person name="Podicherti R."/>
            <person name="Tsui H.-C.T."/>
            <person name="Winkler M.E."/>
        </authorList>
    </citation>
    <scope>NUCLEOTIDE SEQUENCE</scope>
</reference>
<gene>
    <name evidence="1" type="ORF">METZ01_LOCUS289634</name>
</gene>